<evidence type="ECO:0000259" key="3">
    <source>
        <dbReference type="Pfam" id="PF07883"/>
    </source>
</evidence>
<evidence type="ECO:0000256" key="2">
    <source>
        <dbReference type="ARBA" id="ARBA00023002"/>
    </source>
</evidence>
<proteinExistence type="predicted"/>
<protein>
    <submittedName>
        <fullName evidence="4">Gentisate 1,2-dioxygenase</fullName>
        <ecNumber evidence="4">1.13.11.4</ecNumber>
    </submittedName>
</protein>
<comment type="caution">
    <text evidence="4">The sequence shown here is derived from an EMBL/GenBank/DDBJ whole genome shotgun (WGS) entry which is preliminary data.</text>
</comment>
<dbReference type="CDD" id="cd02216">
    <property type="entry name" value="cupin_GDO-like_N"/>
    <property type="match status" value="1"/>
</dbReference>
<evidence type="ECO:0000256" key="1">
    <source>
        <dbReference type="ARBA" id="ARBA00022964"/>
    </source>
</evidence>
<dbReference type="Proteomes" id="UP001241747">
    <property type="component" value="Unassembled WGS sequence"/>
</dbReference>
<dbReference type="Gene3D" id="2.60.120.10">
    <property type="entry name" value="Jelly Rolls"/>
    <property type="match status" value="1"/>
</dbReference>
<name>A0ABU0L934_XANAG</name>
<dbReference type="GO" id="GO:0047922">
    <property type="term" value="F:gentisate 1,2-dioxygenase activity"/>
    <property type="evidence" value="ECO:0007669"/>
    <property type="project" value="UniProtKB-EC"/>
</dbReference>
<dbReference type="PANTHER" id="PTHR41517:SF1">
    <property type="entry name" value="CUPIN"/>
    <property type="match status" value="1"/>
</dbReference>
<dbReference type="InterPro" id="IPR014710">
    <property type="entry name" value="RmlC-like_jellyroll"/>
</dbReference>
<dbReference type="EC" id="1.13.11.4" evidence="4"/>
<gene>
    <name evidence="4" type="ORF">QOZ94_000396</name>
</gene>
<dbReference type="RefSeq" id="WP_237346159.1">
    <property type="nucleotide sequence ID" value="NZ_JABWGX010000016.1"/>
</dbReference>
<sequence length="350" mass="37842">MGMALGTLDELPLAYRAALARNSLAPLWPMMRDVLPHGGPRPVTLPHLWRFSELRPLLLEAGALTPVEKAERRVLVLTDPGRGAGAMQAAPVIYAGMQLLLPGETAPAHRHTPSAARIIVEGEGAYTVVDGEKCPMHRGDLVLTPGGAWHDHGHAGTEPVIWLDALDLPLFVYLEGSYAEEAPLQAPRNRPDACEAEYLASGLVPSRRHGRAPAARYPMLRYPWARTEAALRRLADLGPSGEATELDYVNPETGESCLPTLGFTAMMLRPGETVAPARRSTSAVFHVVGGRGTAVVNGERFAFGPADTFSAPVFADITHAAAGAEPAFLIRIHDRPLQERLGYYEERPRS</sequence>
<dbReference type="EMBL" id="JAUSVY010000001">
    <property type="protein sequence ID" value="MDQ0503626.1"/>
    <property type="molecule type" value="Genomic_DNA"/>
</dbReference>
<keyword evidence="2 4" id="KW-0560">Oxidoreductase</keyword>
<dbReference type="SUPFAM" id="SSF51182">
    <property type="entry name" value="RmlC-like cupins"/>
    <property type="match status" value="1"/>
</dbReference>
<dbReference type="CDD" id="cd06992">
    <property type="entry name" value="cupin_GDO-like_C"/>
    <property type="match status" value="1"/>
</dbReference>
<dbReference type="Pfam" id="PF07883">
    <property type="entry name" value="Cupin_2"/>
    <property type="match status" value="1"/>
</dbReference>
<keyword evidence="1" id="KW-0223">Dioxygenase</keyword>
<dbReference type="PANTHER" id="PTHR41517">
    <property type="entry name" value="1,2-DIOXYGENASE PROTEIN-RELATED"/>
    <property type="match status" value="1"/>
</dbReference>
<evidence type="ECO:0000313" key="5">
    <source>
        <dbReference type="Proteomes" id="UP001241747"/>
    </source>
</evidence>
<dbReference type="InterPro" id="IPR047183">
    <property type="entry name" value="GDO-like"/>
</dbReference>
<organism evidence="4 5">
    <name type="scientific">Xanthobacter agilis</name>
    <dbReference type="NCBI Taxonomy" id="47492"/>
    <lineage>
        <taxon>Bacteria</taxon>
        <taxon>Pseudomonadati</taxon>
        <taxon>Pseudomonadota</taxon>
        <taxon>Alphaproteobacteria</taxon>
        <taxon>Hyphomicrobiales</taxon>
        <taxon>Xanthobacteraceae</taxon>
        <taxon>Xanthobacter</taxon>
    </lineage>
</organism>
<feature type="domain" description="Cupin type-2" evidence="3">
    <location>
        <begin position="97"/>
        <end position="164"/>
    </location>
</feature>
<dbReference type="InterPro" id="IPR011051">
    <property type="entry name" value="RmlC_Cupin_sf"/>
</dbReference>
<evidence type="ECO:0000313" key="4">
    <source>
        <dbReference type="EMBL" id="MDQ0503626.1"/>
    </source>
</evidence>
<keyword evidence="5" id="KW-1185">Reference proteome</keyword>
<dbReference type="InterPro" id="IPR013096">
    <property type="entry name" value="Cupin_2"/>
</dbReference>
<accession>A0ABU0L934</accession>
<reference evidence="4 5" key="1">
    <citation type="submission" date="2023-07" db="EMBL/GenBank/DDBJ databases">
        <title>Genomic Encyclopedia of Type Strains, Phase IV (KMG-IV): sequencing the most valuable type-strain genomes for metagenomic binning, comparative biology and taxonomic classification.</title>
        <authorList>
            <person name="Goeker M."/>
        </authorList>
    </citation>
    <scope>NUCLEOTIDE SEQUENCE [LARGE SCALE GENOMIC DNA]</scope>
    <source>
        <strain evidence="4 5">DSM 3770</strain>
    </source>
</reference>